<dbReference type="GO" id="GO:0015031">
    <property type="term" value="P:protein transport"/>
    <property type="evidence" value="ECO:0007669"/>
    <property type="project" value="UniProtKB-KW"/>
</dbReference>
<sequence>MLMKSSFQEVEKMQSSYSLIKKGFSKDGESRVISTKFDIKKTETEPIEEEIENLEEETAVVKVPEVDPEELLRRYEDIGQRIIQDAKREKQVITLRAQMDANVAEKKAYEKGYEQGLQNGYDDGYKKAYDETIDAAKAEAASIVNKAELLLKSAHENYCKYLESKKIDVVKLSLEIAESIAQKVLSNEDSMNSIIEEAFKISKGEDNVILKANSIHVEEIESQVERWKITYGIKNEIFVLKDDSMEPGNAILEKPSGIVKVGVDIGMEQIRKALIN</sequence>
<dbReference type="GO" id="GO:0005829">
    <property type="term" value="C:cytosol"/>
    <property type="evidence" value="ECO:0007669"/>
    <property type="project" value="TreeGrafter"/>
</dbReference>
<dbReference type="PANTHER" id="PTHR34982:SF1">
    <property type="entry name" value="FLAGELLAR ASSEMBLY PROTEIN FLIH"/>
    <property type="match status" value="1"/>
</dbReference>
<keyword evidence="3" id="KW-0969">Cilium</keyword>
<evidence type="ECO:0000313" key="3">
    <source>
        <dbReference type="EMBL" id="OOM75024.1"/>
    </source>
</evidence>
<comment type="caution">
    <text evidence="3">The sequence shown here is derived from an EMBL/GenBank/DDBJ whole genome shotgun (WGS) entry which is preliminary data.</text>
</comment>
<accession>A0A1S8TBN1</accession>
<dbReference type="InterPro" id="IPR051472">
    <property type="entry name" value="T3SS_Stator/FliH"/>
</dbReference>
<evidence type="ECO:0000313" key="4">
    <source>
        <dbReference type="Proteomes" id="UP000190890"/>
    </source>
</evidence>
<organism evidence="3 4">
    <name type="scientific">Clostridium puniceum</name>
    <dbReference type="NCBI Taxonomy" id="29367"/>
    <lineage>
        <taxon>Bacteria</taxon>
        <taxon>Bacillati</taxon>
        <taxon>Bacillota</taxon>
        <taxon>Clostridia</taxon>
        <taxon>Eubacteriales</taxon>
        <taxon>Clostridiaceae</taxon>
        <taxon>Clostridium</taxon>
    </lineage>
</organism>
<dbReference type="PANTHER" id="PTHR34982">
    <property type="entry name" value="YOP PROTEINS TRANSLOCATION PROTEIN L"/>
    <property type="match status" value="1"/>
</dbReference>
<gene>
    <name evidence="3" type="ORF">CLPUN_34610</name>
</gene>
<dbReference type="Proteomes" id="UP000190890">
    <property type="component" value="Unassembled WGS sequence"/>
</dbReference>
<proteinExistence type="predicted"/>
<keyword evidence="2" id="KW-0653">Protein transport</keyword>
<name>A0A1S8TBN1_9CLOT</name>
<reference evidence="3 4" key="1">
    <citation type="submission" date="2016-05" db="EMBL/GenBank/DDBJ databases">
        <title>Microbial solvent formation.</title>
        <authorList>
            <person name="Poehlein A."/>
            <person name="Montoya Solano J.D."/>
            <person name="Flitsch S."/>
            <person name="Krabben P."/>
            <person name="Duerre P."/>
            <person name="Daniel R."/>
        </authorList>
    </citation>
    <scope>NUCLEOTIDE SEQUENCE [LARGE SCALE GENOMIC DNA]</scope>
    <source>
        <strain evidence="3 4">DSM 2619</strain>
    </source>
</reference>
<keyword evidence="3" id="KW-0966">Cell projection</keyword>
<keyword evidence="3" id="KW-0282">Flagellum</keyword>
<evidence type="ECO:0000256" key="2">
    <source>
        <dbReference type="ARBA" id="ARBA00022927"/>
    </source>
</evidence>
<evidence type="ECO:0000256" key="1">
    <source>
        <dbReference type="ARBA" id="ARBA00022448"/>
    </source>
</evidence>
<keyword evidence="1" id="KW-0813">Transport</keyword>
<dbReference type="EMBL" id="LZZM01000190">
    <property type="protein sequence ID" value="OOM75024.1"/>
    <property type="molecule type" value="Genomic_DNA"/>
</dbReference>
<dbReference type="AlphaFoldDB" id="A0A1S8TBN1"/>
<protein>
    <submittedName>
        <fullName evidence="3">Flagellar assembly protein H</fullName>
    </submittedName>
</protein>
<dbReference type="STRING" id="29367.CLPUN_34610"/>
<keyword evidence="4" id="KW-1185">Reference proteome</keyword>